<sequence length="1621" mass="182750">MKQETIIENSGNNTYETTSTAITSEELQLLTYEAAMEIQDENRQLVVVACEELRHRALNIPVKAIAADLGDNHFRILEAVGHARVQGITVTTLMQLLKNMNVKRLHNYLDTLISYGLVVKRMMIVVRPVMRRLNIIHLPRFVAEFKPKMLDESADFESDEQSKKILCVAAETYLRGLPTHSSVLSDLGRDLSLHKRHLEMLRSHIIQECKVDDNFPLELFQAVLQPSRRATLEPKILNCVRYKPLKFRRHSASCRGIVLELGLLRQIYGIIEDSAENGATIIDLRNQIVLPGSKLPYKLVSVLARMYNLKAESIILGKNKAFRLYIDSVAPSMGNKLSFSADVVDSALSLSTSLIRSKDCTRADEEPVARVKVEKASTVQTNKALKVALGRAEIDGTSARRREHILDRLANEKIISLSSLCASVFSMEKQRAESNANLSNSSGELGVVNNGSSSISPAVVGKVDIRSIYRIASELELMNKLRLLQFPLPARNVSAKFRALRCVVATGYERDEMFIQGFVKNYCRDERLRRIHRNTNKGQFIRFHTTGSDNIDEVEPRPARKRRRVNATIANADADEPKEVMLASGGVAGNKDVCCQINRHASDIEENGVASSASPEISYRIRRFVSQQTSGVHTQQYRKLGFAYGVMYRCKALHRFLWKALHENGSSLQLPGEDNNATIQETTFEKDGSDVADNQHQPLLPGIVFSRETVLHSMPVHLYIQIFAGGEILSGAEFSIVEEAVKHQRTFQSIPETLRKKIWSHESQRTAKVLGTLADLGLVLPHKIGMKHLVKILRAGYTDGRDGVLSRALSENALGGLFCFNKQARIVLNDSGRDDCFFPPGDTECRSVNELTSIRVVGFTEKTYSFANSLPLRFSFKTECDVDHYWEALECLCLEQMTMEVNYPRKNEPAVCGVPKPVKTRARRMLRILAWIPKSRKSVPKHKREDSSDTSHFTSSGIVSTNVRARKKRRLARNGDDANNDHDEVKRRNRKNEGDNLGNDGQSKLGALTWTKMHEQQLVDYFIESSKSRWRITVPLGLQRDEEQVAFRNPTISRTGFGLVAITRKLGKRTIDVKKRLREKLMEPVVKLLLENAKREAQFAYNPGGLFDEEIAIQGSTRLTALFRRAVMMIVSPREDYHPLVAEELISFWTPQEIRLVWRYLWLKNWIVRASEKERGRGYSTSQRLQDSLKVATLSYPLSLFRQAAERESMVCSLEEITVDSNETRHRGELHSSDQLFEDDFPTNATPGQCALELGCQVLGTCSLTAVLSSISDTDTENDALVAPKLNGKRQPSSTKRESFFTCKSLKGRSGFAAHLANTVNVAKASDFLDAWRVETKMHAVTINDTDLLSACEAFSCEEFDDNDESEVVAFRQCRNDKESENVLRNAVLNYVCKSGEEGLTLSALVEKVRLSIDEELQAALQMRVERCLNSLVDQGVLICVNAYYDQRYVVKEHGDMWLLRPFSLIPSASASLTPQVVFEGEKDTISFPWLKMDGGTNYKFLFAIQRKLLALIIQAPGITEKHAYAKMNRLLSMQDTREAMSLLVEEGLVYVRAVTYPAVEATSLFRPLMTQPSAAKVIKLVGSVLAYDRSVFKVHYFPHVECIQRFGSIVQDYQNVDDMV</sequence>
<keyword evidence="2" id="KW-0597">Phosphoprotein</keyword>
<evidence type="ECO:0000256" key="1">
    <source>
        <dbReference type="ARBA" id="ARBA00004123"/>
    </source>
</evidence>
<feature type="domain" description="B-block binding subunit of TFIIIC" evidence="7">
    <location>
        <begin position="73"/>
        <end position="142"/>
    </location>
</feature>
<reference evidence="8 9" key="1">
    <citation type="submission" date="2021-11" db="EMBL/GenBank/DDBJ databases">
        <authorList>
            <person name="Islam A."/>
            <person name="Islam S."/>
            <person name="Flora M.S."/>
            <person name="Rahman M."/>
            <person name="Ziaur R.M."/>
            <person name="Epstein J.H."/>
            <person name="Hassan M."/>
            <person name="Klassen M."/>
            <person name="Woodard K."/>
            <person name="Webb A."/>
            <person name="Webby R.J."/>
            <person name="El Zowalaty M.E."/>
        </authorList>
    </citation>
    <scope>NUCLEOTIDE SEQUENCE [LARGE SCALE GENOMIC DNA]</scope>
    <source>
        <strain evidence="8">Pbs1</strain>
    </source>
</reference>
<dbReference type="Pfam" id="PF04182">
    <property type="entry name" value="B-block_TFIIIC"/>
    <property type="match status" value="1"/>
</dbReference>
<dbReference type="EMBL" id="CAKLCB010000330">
    <property type="protein sequence ID" value="CAH0520148.1"/>
    <property type="molecule type" value="Genomic_DNA"/>
</dbReference>
<organism evidence="8 9">
    <name type="scientific">Peronospora belbahrii</name>
    <dbReference type="NCBI Taxonomy" id="622444"/>
    <lineage>
        <taxon>Eukaryota</taxon>
        <taxon>Sar</taxon>
        <taxon>Stramenopiles</taxon>
        <taxon>Oomycota</taxon>
        <taxon>Peronosporomycetes</taxon>
        <taxon>Peronosporales</taxon>
        <taxon>Peronosporaceae</taxon>
        <taxon>Peronospora</taxon>
    </lineage>
</organism>
<gene>
    <name evidence="8" type="ORF">PBS001_LOCUS6649</name>
</gene>
<keyword evidence="5" id="KW-0539">Nucleus</keyword>
<keyword evidence="9" id="KW-1185">Reference proteome</keyword>
<dbReference type="PANTHER" id="PTHR15180">
    <property type="entry name" value="GENERAL TRANSCRIPTION FACTOR 3C POLYPEPTIDE 1"/>
    <property type="match status" value="1"/>
</dbReference>
<evidence type="ECO:0000256" key="6">
    <source>
        <dbReference type="SAM" id="MobiDB-lite"/>
    </source>
</evidence>
<keyword evidence="3" id="KW-0238">DNA-binding</keyword>
<dbReference type="Proteomes" id="UP001158986">
    <property type="component" value="Unassembled WGS sequence"/>
</dbReference>
<feature type="compositionally biased region" description="Basic and acidic residues" evidence="6">
    <location>
        <begin position="973"/>
        <end position="994"/>
    </location>
</feature>
<accession>A0ABN8D9Y1</accession>
<evidence type="ECO:0000256" key="5">
    <source>
        <dbReference type="ARBA" id="ARBA00023242"/>
    </source>
</evidence>
<evidence type="ECO:0000259" key="7">
    <source>
        <dbReference type="Pfam" id="PF04182"/>
    </source>
</evidence>
<comment type="subcellular location">
    <subcellularLocation>
        <location evidence="1">Nucleus</location>
    </subcellularLocation>
</comment>
<dbReference type="PANTHER" id="PTHR15180:SF1">
    <property type="entry name" value="GENERAL TRANSCRIPTION FACTOR 3C POLYPEPTIDE 1"/>
    <property type="match status" value="1"/>
</dbReference>
<feature type="compositionally biased region" description="Polar residues" evidence="6">
    <location>
        <begin position="950"/>
        <end position="963"/>
    </location>
</feature>
<evidence type="ECO:0000313" key="8">
    <source>
        <dbReference type="EMBL" id="CAH0520148.1"/>
    </source>
</evidence>
<protein>
    <recommendedName>
        <fullName evidence="7">B-block binding subunit of TFIIIC domain-containing protein</fullName>
    </recommendedName>
</protein>
<feature type="region of interest" description="Disordered" evidence="6">
    <location>
        <begin position="937"/>
        <end position="1002"/>
    </location>
</feature>
<proteinExistence type="predicted"/>
<dbReference type="InterPro" id="IPR044210">
    <property type="entry name" value="Tfc3-like"/>
</dbReference>
<evidence type="ECO:0000256" key="4">
    <source>
        <dbReference type="ARBA" id="ARBA00023163"/>
    </source>
</evidence>
<dbReference type="InterPro" id="IPR007309">
    <property type="entry name" value="TFIIIC_Bblock-bd"/>
</dbReference>
<name>A0ABN8D9Y1_9STRA</name>
<evidence type="ECO:0000256" key="3">
    <source>
        <dbReference type="ARBA" id="ARBA00023125"/>
    </source>
</evidence>
<keyword evidence="4" id="KW-0804">Transcription</keyword>
<evidence type="ECO:0000313" key="9">
    <source>
        <dbReference type="Proteomes" id="UP001158986"/>
    </source>
</evidence>
<comment type="caution">
    <text evidence="8">The sequence shown here is derived from an EMBL/GenBank/DDBJ whole genome shotgun (WGS) entry which is preliminary data.</text>
</comment>
<evidence type="ECO:0000256" key="2">
    <source>
        <dbReference type="ARBA" id="ARBA00022553"/>
    </source>
</evidence>